<reference evidence="1" key="1">
    <citation type="submission" date="2023-10" db="EMBL/GenBank/DDBJ databases">
        <authorList>
            <person name="Chen Y."/>
            <person name="Shah S."/>
            <person name="Dougan E. K."/>
            <person name="Thang M."/>
            <person name="Chan C."/>
        </authorList>
    </citation>
    <scope>NUCLEOTIDE SEQUENCE [LARGE SCALE GENOMIC DNA]</scope>
</reference>
<protein>
    <submittedName>
        <fullName evidence="1">Uncharacterized protein</fullName>
    </submittedName>
</protein>
<proteinExistence type="predicted"/>
<gene>
    <name evidence="1" type="ORF">PCOR1329_LOCUS42445</name>
</gene>
<dbReference type="InterPro" id="IPR029063">
    <property type="entry name" value="SAM-dependent_MTases_sf"/>
</dbReference>
<comment type="caution">
    <text evidence="1">The sequence shown here is derived from an EMBL/GenBank/DDBJ whole genome shotgun (WGS) entry which is preliminary data.</text>
</comment>
<dbReference type="Gene3D" id="3.40.50.150">
    <property type="entry name" value="Vaccinia Virus protein VP39"/>
    <property type="match status" value="1"/>
</dbReference>
<dbReference type="Proteomes" id="UP001189429">
    <property type="component" value="Unassembled WGS sequence"/>
</dbReference>
<evidence type="ECO:0000313" key="1">
    <source>
        <dbReference type="EMBL" id="CAK0849856.1"/>
    </source>
</evidence>
<name>A0ABN9TUX5_9DINO</name>
<feature type="non-terminal residue" evidence="1">
    <location>
        <position position="343"/>
    </location>
</feature>
<organism evidence="1 2">
    <name type="scientific">Prorocentrum cordatum</name>
    <dbReference type="NCBI Taxonomy" id="2364126"/>
    <lineage>
        <taxon>Eukaryota</taxon>
        <taxon>Sar</taxon>
        <taxon>Alveolata</taxon>
        <taxon>Dinophyceae</taxon>
        <taxon>Prorocentrales</taxon>
        <taxon>Prorocentraceae</taxon>
        <taxon>Prorocentrum</taxon>
    </lineage>
</organism>
<evidence type="ECO:0000313" key="2">
    <source>
        <dbReference type="Proteomes" id="UP001189429"/>
    </source>
</evidence>
<dbReference type="EMBL" id="CAUYUJ010015098">
    <property type="protein sequence ID" value="CAK0849856.1"/>
    <property type="molecule type" value="Genomic_DNA"/>
</dbReference>
<sequence>VFVDNLDLLEIADEVAMAALQCAGPPGAVDLARARYGAQGIPRSEDKSVSRALKSQVSGVYVDGKLGMISPPKDSIYNLVSLTLFALGRERVGQRWLLVLAGRWVRAMMFRREVASAFDHLWCDLRAPFSGVATASGAGEQEGAVCRAVRLLPRGIEAARAARARRGGRLQGEGVLISFIDGFGGIQNASACRVARRAWPDVLGPGGVRLPTKKRLGQVRDRAPHARWAILGAGAPCVDLARLCVDRRGLRGARSGLFFETWRIQSLILQVFPEEVQLFNLVENVSSMGAKDRGAMSQALGLEPAVIEGADISRARLERLRRCDVDLMAQWQCAVDKQQGIEK</sequence>
<accession>A0ABN9TUX5</accession>
<feature type="non-terminal residue" evidence="1">
    <location>
        <position position="1"/>
    </location>
</feature>
<keyword evidence="2" id="KW-1185">Reference proteome</keyword>